<dbReference type="EMBL" id="JACHCF010000013">
    <property type="protein sequence ID" value="MBB5623550.1"/>
    <property type="molecule type" value="Genomic_DNA"/>
</dbReference>
<gene>
    <name evidence="1" type="ORF">HDE69_004636</name>
</gene>
<sequence length="65" mass="7377">MLNFRKGENGHAGEIVREPGRSALRKLNTGVKILKLFLGHGVLKSTKREKSATYGNIKKRHRCKF</sequence>
<protein>
    <submittedName>
        <fullName evidence="1">Uncharacterized protein</fullName>
    </submittedName>
</protein>
<dbReference type="Proteomes" id="UP000537718">
    <property type="component" value="Unassembled WGS sequence"/>
</dbReference>
<proteinExistence type="predicted"/>
<evidence type="ECO:0000313" key="2">
    <source>
        <dbReference type="Proteomes" id="UP000537718"/>
    </source>
</evidence>
<name>A0A7W8YXW5_9SPHI</name>
<organism evidence="1 2">
    <name type="scientific">Pedobacter cryoconitis</name>
    <dbReference type="NCBI Taxonomy" id="188932"/>
    <lineage>
        <taxon>Bacteria</taxon>
        <taxon>Pseudomonadati</taxon>
        <taxon>Bacteroidota</taxon>
        <taxon>Sphingobacteriia</taxon>
        <taxon>Sphingobacteriales</taxon>
        <taxon>Sphingobacteriaceae</taxon>
        <taxon>Pedobacter</taxon>
    </lineage>
</organism>
<comment type="caution">
    <text evidence="1">The sequence shown here is derived from an EMBL/GenBank/DDBJ whole genome shotgun (WGS) entry which is preliminary data.</text>
</comment>
<dbReference type="AlphaFoldDB" id="A0A7W8YXW5"/>
<reference evidence="1 2" key="1">
    <citation type="submission" date="2020-08" db="EMBL/GenBank/DDBJ databases">
        <title>Genomic Encyclopedia of Type Strains, Phase IV (KMG-V): Genome sequencing to study the core and pangenomes of soil and plant-associated prokaryotes.</title>
        <authorList>
            <person name="Whitman W."/>
        </authorList>
    </citation>
    <scope>NUCLEOTIDE SEQUENCE [LARGE SCALE GENOMIC DNA]</scope>
    <source>
        <strain evidence="1 2">MP7CTX6</strain>
    </source>
</reference>
<evidence type="ECO:0000313" key="1">
    <source>
        <dbReference type="EMBL" id="MBB5623550.1"/>
    </source>
</evidence>
<accession>A0A7W8YXW5</accession>